<sequence>MQPTRHPFLNLETARLLLRQTTLDDADAVFAIFADPHVTQFHDLDTLTHVEQAIALIGRRAKELESGRGIRWGIALKANHRLIGSCSTKIRNQKRQIGIYRRVIPIIQGTLY</sequence>
<dbReference type="InterPro" id="IPR000182">
    <property type="entry name" value="GNAT_dom"/>
</dbReference>
<dbReference type="Pfam" id="PF13302">
    <property type="entry name" value="Acetyltransf_3"/>
    <property type="match status" value="1"/>
</dbReference>
<feature type="domain" description="N-acetyltransferase" evidence="1">
    <location>
        <begin position="15"/>
        <end position="94"/>
    </location>
</feature>
<dbReference type="RefSeq" id="WP_190442205.1">
    <property type="nucleotide sequence ID" value="NZ_JAMPKM010000066.1"/>
</dbReference>
<dbReference type="InterPro" id="IPR016181">
    <property type="entry name" value="Acyl_CoA_acyltransferase"/>
</dbReference>
<protein>
    <submittedName>
        <fullName evidence="2">GNAT family N-acetyltransferase</fullName>
    </submittedName>
</protein>
<gene>
    <name evidence="2" type="ORF">NC998_28910</name>
</gene>
<comment type="caution">
    <text evidence="2">The sequence shown here is derived from an EMBL/GenBank/DDBJ whole genome shotgun (WGS) entry which is preliminary data.</text>
</comment>
<dbReference type="EMBL" id="JAMPKM010000066">
    <property type="protein sequence ID" value="MEP0821070.1"/>
    <property type="molecule type" value="Genomic_DNA"/>
</dbReference>
<reference evidence="2 3" key="1">
    <citation type="submission" date="2022-04" db="EMBL/GenBank/DDBJ databases">
        <title>Positive selection, recombination, and allopatry shape intraspecific diversity of widespread and dominant cyanobacteria.</title>
        <authorList>
            <person name="Wei J."/>
            <person name="Shu W."/>
            <person name="Hu C."/>
        </authorList>
    </citation>
    <scope>NUCLEOTIDE SEQUENCE [LARGE SCALE GENOMIC DNA]</scope>
    <source>
        <strain evidence="2 3">GB2-A4</strain>
    </source>
</reference>
<dbReference type="PANTHER" id="PTHR43792:SF9">
    <property type="entry name" value="RIBOSOMAL-PROTEIN-ALANINE ACETYLTRANSFERASE"/>
    <property type="match status" value="1"/>
</dbReference>
<organism evidence="2 3">
    <name type="scientific">Trichocoleus desertorum GB2-A4</name>
    <dbReference type="NCBI Taxonomy" id="2933944"/>
    <lineage>
        <taxon>Bacteria</taxon>
        <taxon>Bacillati</taxon>
        <taxon>Cyanobacteriota</taxon>
        <taxon>Cyanophyceae</taxon>
        <taxon>Leptolyngbyales</taxon>
        <taxon>Trichocoleusaceae</taxon>
        <taxon>Trichocoleus</taxon>
    </lineage>
</organism>
<evidence type="ECO:0000259" key="1">
    <source>
        <dbReference type="Pfam" id="PF13302"/>
    </source>
</evidence>
<keyword evidence="3" id="KW-1185">Reference proteome</keyword>
<dbReference type="PANTHER" id="PTHR43792">
    <property type="entry name" value="GNAT FAMILY, PUTATIVE (AFU_ORTHOLOGUE AFUA_3G00765)-RELATED-RELATED"/>
    <property type="match status" value="1"/>
</dbReference>
<dbReference type="InterPro" id="IPR051531">
    <property type="entry name" value="N-acetyltransferase"/>
</dbReference>
<accession>A0ABV0JH40</accession>
<evidence type="ECO:0000313" key="2">
    <source>
        <dbReference type="EMBL" id="MEP0821070.1"/>
    </source>
</evidence>
<name>A0ABV0JH40_9CYAN</name>
<dbReference type="SUPFAM" id="SSF55729">
    <property type="entry name" value="Acyl-CoA N-acyltransferases (Nat)"/>
    <property type="match status" value="1"/>
</dbReference>
<proteinExistence type="predicted"/>
<dbReference type="Proteomes" id="UP001464891">
    <property type="component" value="Unassembled WGS sequence"/>
</dbReference>
<dbReference type="Gene3D" id="3.40.630.30">
    <property type="match status" value="1"/>
</dbReference>
<evidence type="ECO:0000313" key="3">
    <source>
        <dbReference type="Proteomes" id="UP001464891"/>
    </source>
</evidence>